<feature type="compositionally biased region" description="Low complexity" evidence="1">
    <location>
        <begin position="114"/>
        <end position="124"/>
    </location>
</feature>
<organism evidence="2">
    <name type="scientific">uncultured Craurococcus sp</name>
    <dbReference type="NCBI Taxonomy" id="1135998"/>
    <lineage>
        <taxon>Bacteria</taxon>
        <taxon>Pseudomonadati</taxon>
        <taxon>Pseudomonadota</taxon>
        <taxon>Alphaproteobacteria</taxon>
        <taxon>Acetobacterales</taxon>
        <taxon>Acetobacteraceae</taxon>
        <taxon>Craurococcus</taxon>
        <taxon>environmental samples</taxon>
    </lineage>
</organism>
<evidence type="ECO:0000313" key="2">
    <source>
        <dbReference type="EMBL" id="CAA9241820.1"/>
    </source>
</evidence>
<dbReference type="AlphaFoldDB" id="A0A6J4I6R7"/>
<feature type="region of interest" description="Disordered" evidence="1">
    <location>
        <begin position="194"/>
        <end position="218"/>
    </location>
</feature>
<reference evidence="2" key="1">
    <citation type="submission" date="2020-02" db="EMBL/GenBank/DDBJ databases">
        <authorList>
            <person name="Meier V. D."/>
        </authorList>
    </citation>
    <scope>NUCLEOTIDE SEQUENCE</scope>
    <source>
        <strain evidence="2">AVDCRST_MAG27</strain>
    </source>
</reference>
<evidence type="ECO:0000256" key="1">
    <source>
        <dbReference type="SAM" id="MobiDB-lite"/>
    </source>
</evidence>
<feature type="compositionally biased region" description="Basic residues" evidence="1">
    <location>
        <begin position="151"/>
        <end position="163"/>
    </location>
</feature>
<feature type="compositionally biased region" description="Low complexity" evidence="1">
    <location>
        <begin position="361"/>
        <end position="370"/>
    </location>
</feature>
<gene>
    <name evidence="2" type="ORF">AVDCRST_MAG27-1559</name>
</gene>
<protein>
    <submittedName>
        <fullName evidence="2">Coenzyme F420-reducing hydrogenase related protein</fullName>
    </submittedName>
</protein>
<dbReference type="EMBL" id="CADCTD010000063">
    <property type="protein sequence ID" value="CAA9241820.1"/>
    <property type="molecule type" value="Genomic_DNA"/>
</dbReference>
<feature type="region of interest" description="Disordered" evidence="1">
    <location>
        <begin position="266"/>
        <end position="410"/>
    </location>
</feature>
<feature type="non-terminal residue" evidence="2">
    <location>
        <position position="1"/>
    </location>
</feature>
<sequence>GPRRPAPAPAPRCRAAQPLHRLRHFPQRRPRRLRPRLPVHPPRLCRAGGPRPRPPARPGPAGRAAFRPLPPHASRQPRSGAAWRAMDRHHHPHGGAVAGGRCRRRRPHHGPRPGGSLAPRPGTGHPAGGHGGMPRHADGLCPAPRPAGAGPRRRPQAPRRHWHSLPGLCPARPGGGARLREALRHRHALLGQHDDRALPPIPRPAGRGPGDRHLPGIPRRLPCRAALRRWPGEGDPLPPAPALPPARRLLPPHLPELRRLCQCPGRRDRRLHGRPGRAVAPGPQCPRRGTGRAARRGAAAGRAGERRAPPGRGARLPRQSGAGGGRPAATPDARLVAPGDGLADAADRPTRPGIRPRPAGDESAGDGAASPPRGPGADEIHDPSACLGAGRPLRPCPSPGREAGDSGRRV</sequence>
<feature type="compositionally biased region" description="Pro residues" evidence="1">
    <location>
        <begin position="1"/>
        <end position="10"/>
    </location>
</feature>
<name>A0A6J4I6R7_9PROT</name>
<feature type="compositionally biased region" description="Basic residues" evidence="1">
    <location>
        <begin position="20"/>
        <end position="37"/>
    </location>
</feature>
<feature type="compositionally biased region" description="Basic residues" evidence="1">
    <location>
        <begin position="101"/>
        <end position="111"/>
    </location>
</feature>
<accession>A0A6J4I6R7</accession>
<feature type="region of interest" description="Disordered" evidence="1">
    <location>
        <begin position="1"/>
        <end position="173"/>
    </location>
</feature>
<proteinExistence type="predicted"/>
<feature type="non-terminal residue" evidence="2">
    <location>
        <position position="410"/>
    </location>
</feature>